<dbReference type="GO" id="GO:1904680">
    <property type="term" value="F:peptide transmembrane transporter activity"/>
    <property type="evidence" value="ECO:0007669"/>
    <property type="project" value="TreeGrafter"/>
</dbReference>
<dbReference type="EMBL" id="FUXL01000001">
    <property type="protein sequence ID" value="SJZ48913.1"/>
    <property type="molecule type" value="Genomic_DNA"/>
</dbReference>
<dbReference type="AlphaFoldDB" id="A0A1T4L2P1"/>
<dbReference type="RefSeq" id="WP_245318685.1">
    <property type="nucleotide sequence ID" value="NZ_FUXL01000001.1"/>
</dbReference>
<dbReference type="Proteomes" id="UP000190135">
    <property type="component" value="Unassembled WGS sequence"/>
</dbReference>
<dbReference type="InterPro" id="IPR039424">
    <property type="entry name" value="SBP_5"/>
</dbReference>
<dbReference type="PIRSF" id="PIRSF002741">
    <property type="entry name" value="MppA"/>
    <property type="match status" value="1"/>
</dbReference>
<dbReference type="PANTHER" id="PTHR30290:SF34">
    <property type="entry name" value="ABC TRANSPORTER, PERIPLASMIC OLIGO-PEPTIDE BINDING PROTEIN, PUTATIVE-RELATED"/>
    <property type="match status" value="1"/>
</dbReference>
<dbReference type="Pfam" id="PF00496">
    <property type="entry name" value="SBP_bac_5"/>
    <property type="match status" value="1"/>
</dbReference>
<sequence length="540" mass="58964">MSSPLSRLAAHSRGLLAGAALVAFAGLAAPALAETPADTLVIANSIDDIKTFDPAQSFEWAGQDGINNMYQKLIGLDPKTLELAPGVAKEWSVADDGVTYTFKIDTSLKFASGNPVRPEDVVWSLRRVVKLDKTPSFIITQFGLTKDNIDTAVTVAGDDAVKIVTDKPYAPSFFYNALTAEVGSIVDEKAAMEHEENGDMANGWLATHSAGSGPYMLKGWKPNESVLLDANPNWKGDLAMKRVYVRHVAEPATQRLLLEKGDIDIARNLTPEDVSAIESNDQLKVLTEQRGRIYYLAATQVYEPLKNEKVVEAIKYLIDYQGMADTIVKGQVAVHQTLLPKGFLGAIDAEPYKLDVEKAKELLKEAGYPDGFEVELLVRNEKIRTDIAQALQATLGQAGIKANIRTATGSEVLSAYRARKTQLTLEVWGPDYPDPNTNASVFAANPDNSEEAQLTGNLSWRIAYPATETTPMVEAAVVEKDTDKRKQMYADIQKINMEKSPFAYMFQIQEQDGAAKGVENFSMGGAVSSAFYWPVTKSAQ</sequence>
<name>A0A1T4L2P1_9HYPH</name>
<feature type="domain" description="Solute-binding protein family 5" evidence="4">
    <location>
        <begin position="82"/>
        <end position="447"/>
    </location>
</feature>
<dbReference type="GO" id="GO:0015833">
    <property type="term" value="P:peptide transport"/>
    <property type="evidence" value="ECO:0007669"/>
    <property type="project" value="TreeGrafter"/>
</dbReference>
<comment type="similarity">
    <text evidence="2">Belongs to the bacterial solute-binding protein 5 family.</text>
</comment>
<dbReference type="Gene3D" id="3.10.105.10">
    <property type="entry name" value="Dipeptide-binding Protein, Domain 3"/>
    <property type="match status" value="1"/>
</dbReference>
<dbReference type="GO" id="GO:0043190">
    <property type="term" value="C:ATP-binding cassette (ABC) transporter complex"/>
    <property type="evidence" value="ECO:0007669"/>
    <property type="project" value="InterPro"/>
</dbReference>
<organism evidence="5 6">
    <name type="scientific">Consotaella salsifontis</name>
    <dbReference type="NCBI Taxonomy" id="1365950"/>
    <lineage>
        <taxon>Bacteria</taxon>
        <taxon>Pseudomonadati</taxon>
        <taxon>Pseudomonadota</taxon>
        <taxon>Alphaproteobacteria</taxon>
        <taxon>Hyphomicrobiales</taxon>
        <taxon>Aurantimonadaceae</taxon>
        <taxon>Consotaella</taxon>
    </lineage>
</organism>
<dbReference type="GO" id="GO:0030288">
    <property type="term" value="C:outer membrane-bounded periplasmic space"/>
    <property type="evidence" value="ECO:0007669"/>
    <property type="project" value="UniProtKB-ARBA"/>
</dbReference>
<feature type="signal peptide" evidence="3">
    <location>
        <begin position="1"/>
        <end position="33"/>
    </location>
</feature>
<evidence type="ECO:0000313" key="5">
    <source>
        <dbReference type="EMBL" id="SJZ48913.1"/>
    </source>
</evidence>
<dbReference type="PANTHER" id="PTHR30290">
    <property type="entry name" value="PERIPLASMIC BINDING COMPONENT OF ABC TRANSPORTER"/>
    <property type="match status" value="1"/>
</dbReference>
<keyword evidence="6" id="KW-1185">Reference proteome</keyword>
<feature type="chain" id="PRO_5012210943" evidence="3">
    <location>
        <begin position="34"/>
        <end position="540"/>
    </location>
</feature>
<dbReference type="InterPro" id="IPR000914">
    <property type="entry name" value="SBP_5_dom"/>
</dbReference>
<proteinExistence type="inferred from homology"/>
<dbReference type="Gene3D" id="3.40.190.10">
    <property type="entry name" value="Periplasmic binding protein-like II"/>
    <property type="match status" value="1"/>
</dbReference>
<protein>
    <submittedName>
        <fullName evidence="5">Peptide/nickel transport system substrate-binding protein</fullName>
    </submittedName>
</protein>
<dbReference type="SUPFAM" id="SSF53850">
    <property type="entry name" value="Periplasmic binding protein-like II"/>
    <property type="match status" value="1"/>
</dbReference>
<accession>A0A1T4L2P1</accession>
<evidence type="ECO:0000256" key="3">
    <source>
        <dbReference type="SAM" id="SignalP"/>
    </source>
</evidence>
<dbReference type="CDD" id="cd08512">
    <property type="entry name" value="PBP2_NikA_DppA_OppA_like_7"/>
    <property type="match status" value="1"/>
</dbReference>
<comment type="subcellular location">
    <subcellularLocation>
        <location evidence="1">Periplasm</location>
    </subcellularLocation>
</comment>
<evidence type="ECO:0000259" key="4">
    <source>
        <dbReference type="Pfam" id="PF00496"/>
    </source>
</evidence>
<dbReference type="STRING" id="1365950.SAMN05428963_10123"/>
<keyword evidence="3" id="KW-0732">Signal</keyword>
<evidence type="ECO:0000256" key="1">
    <source>
        <dbReference type="ARBA" id="ARBA00004418"/>
    </source>
</evidence>
<dbReference type="Gene3D" id="3.90.76.10">
    <property type="entry name" value="Dipeptide-binding Protein, Domain 1"/>
    <property type="match status" value="1"/>
</dbReference>
<evidence type="ECO:0000256" key="2">
    <source>
        <dbReference type="ARBA" id="ARBA00005695"/>
    </source>
</evidence>
<gene>
    <name evidence="5" type="ORF">SAMN05428963_10123</name>
</gene>
<dbReference type="InterPro" id="IPR030678">
    <property type="entry name" value="Peptide/Ni-bd"/>
</dbReference>
<reference evidence="5 6" key="1">
    <citation type="submission" date="2017-02" db="EMBL/GenBank/DDBJ databases">
        <authorList>
            <person name="Peterson S.W."/>
        </authorList>
    </citation>
    <scope>NUCLEOTIDE SEQUENCE [LARGE SCALE GENOMIC DNA]</scope>
    <source>
        <strain evidence="5 6">USBA 369</strain>
    </source>
</reference>
<evidence type="ECO:0000313" key="6">
    <source>
        <dbReference type="Proteomes" id="UP000190135"/>
    </source>
</evidence>